<dbReference type="InterPro" id="IPR006578">
    <property type="entry name" value="MADF-dom"/>
</dbReference>
<dbReference type="PANTHER" id="PTHR21505">
    <property type="entry name" value="MADF DOMAIN-CONTAINING PROTEIN-RELATED"/>
    <property type="match status" value="1"/>
</dbReference>
<dbReference type="SMART" id="SM00595">
    <property type="entry name" value="MADF"/>
    <property type="match status" value="1"/>
</dbReference>
<evidence type="ECO:0000313" key="2">
    <source>
        <dbReference type="EMBL" id="KAK7791435.1"/>
    </source>
</evidence>
<name>A0AAN9V853_9ORTH</name>
<evidence type="ECO:0000259" key="1">
    <source>
        <dbReference type="PROSITE" id="PS51029"/>
    </source>
</evidence>
<dbReference type="AlphaFoldDB" id="A0AAN9V853"/>
<sequence length="230" mass="27364">MSAELSDSKVDADRSKTWSDEEVLQLIKYYEEFAHLWDSKHPYYRNKDQKAKALEELSRRFDCSSQEIQRKLHNLRNQVNQEINKIKIRRSKGGSEENCTSSWKYFSALQFLLPSIQSKTPQPNLGQNLCETQLVIVDNIPEDDKFQIISNDSRVIEQKFNLRRRNVSDDEESLPEEKVIVKRRKDDFELFGEYVALELRSLRSDYYRRKLKSEIRRAIVRIADEEDSMY</sequence>
<dbReference type="Pfam" id="PF10545">
    <property type="entry name" value="MADF_DNA_bdg"/>
    <property type="match status" value="1"/>
</dbReference>
<reference evidence="2 3" key="1">
    <citation type="submission" date="2024-03" db="EMBL/GenBank/DDBJ databases">
        <title>The genome assembly and annotation of the cricket Gryllus longicercus Weissman &amp; Gray.</title>
        <authorList>
            <person name="Szrajer S."/>
            <person name="Gray D."/>
            <person name="Ylla G."/>
        </authorList>
    </citation>
    <scope>NUCLEOTIDE SEQUENCE [LARGE SCALE GENOMIC DNA]</scope>
    <source>
        <strain evidence="2">DAG 2021-001</strain>
        <tissue evidence="2">Whole body minus gut</tissue>
    </source>
</reference>
<proteinExistence type="predicted"/>
<keyword evidence="3" id="KW-1185">Reference proteome</keyword>
<evidence type="ECO:0000313" key="3">
    <source>
        <dbReference type="Proteomes" id="UP001378592"/>
    </source>
</evidence>
<feature type="domain" description="MADF" evidence="1">
    <location>
        <begin position="25"/>
        <end position="117"/>
    </location>
</feature>
<organism evidence="2 3">
    <name type="scientific">Gryllus longicercus</name>
    <dbReference type="NCBI Taxonomy" id="2509291"/>
    <lineage>
        <taxon>Eukaryota</taxon>
        <taxon>Metazoa</taxon>
        <taxon>Ecdysozoa</taxon>
        <taxon>Arthropoda</taxon>
        <taxon>Hexapoda</taxon>
        <taxon>Insecta</taxon>
        <taxon>Pterygota</taxon>
        <taxon>Neoptera</taxon>
        <taxon>Polyneoptera</taxon>
        <taxon>Orthoptera</taxon>
        <taxon>Ensifera</taxon>
        <taxon>Gryllidea</taxon>
        <taxon>Grylloidea</taxon>
        <taxon>Gryllidae</taxon>
        <taxon>Gryllinae</taxon>
        <taxon>Gryllus</taxon>
    </lineage>
</organism>
<accession>A0AAN9V853</accession>
<dbReference type="EMBL" id="JAZDUA010000538">
    <property type="protein sequence ID" value="KAK7791435.1"/>
    <property type="molecule type" value="Genomic_DNA"/>
</dbReference>
<dbReference type="PANTHER" id="PTHR21505:SF12">
    <property type="entry name" value="MADF DOMAIN-CONTAINING PROTEIN-RELATED"/>
    <property type="match status" value="1"/>
</dbReference>
<dbReference type="Proteomes" id="UP001378592">
    <property type="component" value="Unassembled WGS sequence"/>
</dbReference>
<dbReference type="PROSITE" id="PS51029">
    <property type="entry name" value="MADF"/>
    <property type="match status" value="1"/>
</dbReference>
<gene>
    <name evidence="2" type="ORF">R5R35_014457</name>
</gene>
<comment type="caution">
    <text evidence="2">The sequence shown here is derived from an EMBL/GenBank/DDBJ whole genome shotgun (WGS) entry which is preliminary data.</text>
</comment>
<protein>
    <recommendedName>
        <fullName evidence="1">MADF domain-containing protein</fullName>
    </recommendedName>
</protein>